<protein>
    <submittedName>
        <fullName evidence="1">Uncharacterized protein</fullName>
    </submittedName>
</protein>
<dbReference type="Proteomes" id="UP000676967">
    <property type="component" value="Chromosome"/>
</dbReference>
<dbReference type="InterPro" id="IPR046037">
    <property type="entry name" value="DUF5995"/>
</dbReference>
<accession>A0ABM7LPG1</accession>
<sequence>MKNVNFDRVRAESSAVALAEGRKRIALAVTSVAHDWSPAQQEMLALVEEQPEDILAVIDRLKAVQKVLDLLPPSPGTNRVAAFNTLYLTITEQVAESLRSPDCVDPEWLEVLDVEFARLYFKALGAWGVPGKDPADAWEVLFRRAYDDKVTVMDAAVLGVNAHINHDLALALLATWDRLGYPGDGPQHPDYLLVNKIFYQQIPLLRRRFATAWQLQIDKCVGDLDDWSQRILVRTTRAMAWEQAETLWALRDDPKDYDHALRVMDRASACAGEALLKGTSLLQVLWLTATAWATRLWRRLTGRPTKP</sequence>
<dbReference type="Pfam" id="PF19458">
    <property type="entry name" value="DUF5995"/>
    <property type="match status" value="1"/>
</dbReference>
<reference evidence="1 2" key="1">
    <citation type="submission" date="2020-08" db="EMBL/GenBank/DDBJ databases">
        <title>Whole genome shotgun sequence of Actinoplanes ianthinogenes NBRC 13996.</title>
        <authorList>
            <person name="Komaki H."/>
            <person name="Tamura T."/>
        </authorList>
    </citation>
    <scope>NUCLEOTIDE SEQUENCE [LARGE SCALE GENOMIC DNA]</scope>
    <source>
        <strain evidence="1 2">NBRC 13996</strain>
    </source>
</reference>
<organism evidence="1 2">
    <name type="scientific">Actinoplanes ianthinogenes</name>
    <dbReference type="NCBI Taxonomy" id="122358"/>
    <lineage>
        <taxon>Bacteria</taxon>
        <taxon>Bacillati</taxon>
        <taxon>Actinomycetota</taxon>
        <taxon>Actinomycetes</taxon>
        <taxon>Micromonosporales</taxon>
        <taxon>Micromonosporaceae</taxon>
        <taxon>Actinoplanes</taxon>
    </lineage>
</organism>
<proteinExistence type="predicted"/>
<gene>
    <name evidence="1" type="ORF">Aiant_17400</name>
</gene>
<evidence type="ECO:0000313" key="1">
    <source>
        <dbReference type="EMBL" id="BCJ41083.1"/>
    </source>
</evidence>
<keyword evidence="2" id="KW-1185">Reference proteome</keyword>
<dbReference type="EMBL" id="AP023356">
    <property type="protein sequence ID" value="BCJ41083.1"/>
    <property type="molecule type" value="Genomic_DNA"/>
</dbReference>
<name>A0ABM7LPG1_9ACTN</name>
<evidence type="ECO:0000313" key="2">
    <source>
        <dbReference type="Proteomes" id="UP000676967"/>
    </source>
</evidence>